<dbReference type="EMBL" id="CP049742">
    <property type="protein sequence ID" value="QPC46208.1"/>
    <property type="molecule type" value="Genomic_DNA"/>
</dbReference>
<gene>
    <name evidence="2" type="ORF">G8O30_04160</name>
</gene>
<dbReference type="Pfam" id="PF01243">
    <property type="entry name" value="PNPOx_N"/>
    <property type="match status" value="1"/>
</dbReference>
<evidence type="ECO:0000259" key="1">
    <source>
        <dbReference type="Pfam" id="PF01243"/>
    </source>
</evidence>
<dbReference type="NCBIfam" id="NF005232">
    <property type="entry name" value="PRK06733.1"/>
    <property type="match status" value="1"/>
</dbReference>
<evidence type="ECO:0000313" key="2">
    <source>
        <dbReference type="EMBL" id="QPC46208.1"/>
    </source>
</evidence>
<protein>
    <recommendedName>
        <fullName evidence="1">Pyridoxamine 5'-phosphate oxidase N-terminal domain-containing protein</fullName>
    </recommendedName>
</protein>
<feature type="domain" description="Pyridoxamine 5'-phosphate oxidase N-terminal" evidence="1">
    <location>
        <begin position="14"/>
        <end position="89"/>
    </location>
</feature>
<dbReference type="InterPro" id="IPR011576">
    <property type="entry name" value="Pyridox_Oxase_N"/>
</dbReference>
<name>A0A7S8HEX0_9BACI</name>
<keyword evidence="3" id="KW-1185">Reference proteome</keyword>
<dbReference type="RefSeq" id="WP_239673734.1">
    <property type="nucleotide sequence ID" value="NZ_CP049742.1"/>
</dbReference>
<sequence>MREVQEQLHPLLYEHLQKERYVTISTVDVTGVPHVTAISWLVALSENRLAFAIDARSRLVQNIAKLPNAVVTVIFDGTTYAISGKVKIEQNQLDGIPIPLVKCVLEVTEVRDIMFYGSSMSSEPTFTKTYDAKKAEAIDSLVWNALRQQE</sequence>
<dbReference type="SUPFAM" id="SSF50475">
    <property type="entry name" value="FMN-binding split barrel"/>
    <property type="match status" value="1"/>
</dbReference>
<evidence type="ECO:0000313" key="3">
    <source>
        <dbReference type="Proteomes" id="UP000593626"/>
    </source>
</evidence>
<proteinExistence type="predicted"/>
<dbReference type="AlphaFoldDB" id="A0A7S8HEX0"/>
<accession>A0A7S8HEX0</accession>
<dbReference type="Proteomes" id="UP000593626">
    <property type="component" value="Chromosome"/>
</dbReference>
<reference evidence="2 3" key="1">
    <citation type="submission" date="2019-07" db="EMBL/GenBank/DDBJ databases">
        <title>Genome sequence of 2 isolates from Red Sea Mangroves.</title>
        <authorList>
            <person name="Sefrji F."/>
            <person name="Michoud G."/>
            <person name="Merlino G."/>
            <person name="Daffonchio D."/>
        </authorList>
    </citation>
    <scope>NUCLEOTIDE SEQUENCE [LARGE SCALE GENOMIC DNA]</scope>
    <source>
        <strain evidence="2 3">R1DC41</strain>
    </source>
</reference>
<organism evidence="2 3">
    <name type="scientific">Mangrovibacillus cuniculi</name>
    <dbReference type="NCBI Taxonomy" id="2593652"/>
    <lineage>
        <taxon>Bacteria</taxon>
        <taxon>Bacillati</taxon>
        <taxon>Bacillota</taxon>
        <taxon>Bacilli</taxon>
        <taxon>Bacillales</taxon>
        <taxon>Bacillaceae</taxon>
        <taxon>Mangrovibacillus</taxon>
    </lineage>
</organism>
<dbReference type="KEGG" id="mcui:G8O30_04160"/>
<dbReference type="InterPro" id="IPR012349">
    <property type="entry name" value="Split_barrel_FMN-bd"/>
</dbReference>
<dbReference type="Gene3D" id="2.30.110.10">
    <property type="entry name" value="Electron Transport, Fmn-binding Protein, Chain A"/>
    <property type="match status" value="1"/>
</dbReference>